<dbReference type="EMBL" id="CP009285">
    <property type="protein sequence ID" value="AIQ59609.1"/>
    <property type="molecule type" value="Genomic_DNA"/>
</dbReference>
<dbReference type="AlphaFoldDB" id="A0A089MT20"/>
<dbReference type="RefSeq" id="WP_042215635.1">
    <property type="nucleotide sequence ID" value="NZ_CP009285.1"/>
</dbReference>
<organism evidence="2 3">
    <name type="scientific">Paenibacillus borealis</name>
    <dbReference type="NCBI Taxonomy" id="160799"/>
    <lineage>
        <taxon>Bacteria</taxon>
        <taxon>Bacillati</taxon>
        <taxon>Bacillota</taxon>
        <taxon>Bacilli</taxon>
        <taxon>Bacillales</taxon>
        <taxon>Paenibacillaceae</taxon>
        <taxon>Paenibacillus</taxon>
    </lineage>
</organism>
<feature type="chain" id="PRO_5001847629" description="Copper amine oxidase-like N-terminal domain-containing protein" evidence="1">
    <location>
        <begin position="30"/>
        <end position="391"/>
    </location>
</feature>
<dbReference type="Proteomes" id="UP000029518">
    <property type="component" value="Chromosome"/>
</dbReference>
<dbReference type="OrthoDB" id="2656156at2"/>
<name>A0A089MT20_PAEBO</name>
<protein>
    <recommendedName>
        <fullName evidence="4">Copper amine oxidase-like N-terminal domain-containing protein</fullName>
    </recommendedName>
</protein>
<dbReference type="HOGENOM" id="CLU_703673_0_0_9"/>
<accession>A0A089MT20</accession>
<feature type="signal peptide" evidence="1">
    <location>
        <begin position="1"/>
        <end position="29"/>
    </location>
</feature>
<gene>
    <name evidence="2" type="ORF">PBOR_23640</name>
</gene>
<keyword evidence="1" id="KW-0732">Signal</keyword>
<dbReference type="KEGG" id="pbd:PBOR_23640"/>
<evidence type="ECO:0000313" key="3">
    <source>
        <dbReference type="Proteomes" id="UP000029518"/>
    </source>
</evidence>
<sequence>MKRVLRQSLRMAISASMILALAAPLTAHAAEEIYYYDSYINKTSGIQLYSVGQVDGNQFVDAVVARQQDGSYAKWQEPFQYFRKNDSGSLQLTGNDDPEQSYVYDPQSQSILRKTIYALSPDGKWGYLERSRYLLMPTSPLGSGYIGKFNDHYLKNMKTGAVSVYYSSQRYYRALWLNQHTLLESGYNETARQNVISTYNPSTGERQELLKGTMYNWNFNKGIIYYVKNEPQRLPWVYDLKSGTSRLITDYSELETLFPASPSSRPEAVLPQDTVLKDLPVVEIPVALTYEYSVNLDGQSVDVSTVFSNMGQDWIPVKPLAAALGWSIEVPERSSAVDRSAGYSYEISSGSKSVNLTPANSFNSGSRLYISQAQLKQLGYSSIAFTPYLQK</sequence>
<reference evidence="2" key="1">
    <citation type="submission" date="2014-08" db="EMBL/GenBank/DDBJ databases">
        <title>Comparative genomics of the Paenibacillus odorifer group.</title>
        <authorList>
            <person name="den Bakker H.C."/>
            <person name="Tsai Y.-C.Y.-C."/>
            <person name="Martin N."/>
            <person name="Korlach J."/>
            <person name="Wiedmann M."/>
        </authorList>
    </citation>
    <scope>NUCLEOTIDE SEQUENCE [LARGE SCALE GENOMIC DNA]</scope>
    <source>
        <strain evidence="2">DSM 13188</strain>
    </source>
</reference>
<evidence type="ECO:0008006" key="4">
    <source>
        <dbReference type="Google" id="ProtNLM"/>
    </source>
</evidence>
<keyword evidence="3" id="KW-1185">Reference proteome</keyword>
<evidence type="ECO:0000313" key="2">
    <source>
        <dbReference type="EMBL" id="AIQ59609.1"/>
    </source>
</evidence>
<proteinExistence type="predicted"/>
<evidence type="ECO:0000256" key="1">
    <source>
        <dbReference type="SAM" id="SignalP"/>
    </source>
</evidence>